<feature type="region of interest" description="Disordered" evidence="1">
    <location>
        <begin position="86"/>
        <end position="105"/>
    </location>
</feature>
<keyword evidence="3" id="KW-1185">Reference proteome</keyword>
<evidence type="ECO:0000256" key="1">
    <source>
        <dbReference type="SAM" id="MobiDB-lite"/>
    </source>
</evidence>
<dbReference type="EMBL" id="JACGWO010000004">
    <property type="protein sequence ID" value="KAK4429189.1"/>
    <property type="molecule type" value="Genomic_DNA"/>
</dbReference>
<proteinExistence type="predicted"/>
<accession>A0AAE1YFG3</accession>
<comment type="caution">
    <text evidence="2">The sequence shown here is derived from an EMBL/GenBank/DDBJ whole genome shotgun (WGS) entry which is preliminary data.</text>
</comment>
<protein>
    <submittedName>
        <fullName evidence="2">Uncharacterized protein</fullName>
    </submittedName>
</protein>
<evidence type="ECO:0000313" key="2">
    <source>
        <dbReference type="EMBL" id="KAK4429189.1"/>
    </source>
</evidence>
<gene>
    <name evidence="2" type="ORF">Salat_1219200</name>
</gene>
<name>A0AAE1YFG3_9LAMI</name>
<sequence>MADDLETLKEALSFSEVERSSVMVPLGSATLWPVAPGHYVGNFANSRHCLPAFPSYICSRCSHPPCSYYPLPMNCRLQLYSSQSSTNLPHPPFPRPSTNSPPHVVSTTAPHTILPPVQHNIQPLPPQPTSSLNQPIATIISPHTNSPTLTISSQKDSLIHPPPYHLSAIY</sequence>
<evidence type="ECO:0000313" key="3">
    <source>
        <dbReference type="Proteomes" id="UP001293254"/>
    </source>
</evidence>
<dbReference type="AlphaFoldDB" id="A0AAE1YFG3"/>
<reference evidence="2" key="2">
    <citation type="journal article" date="2024" name="Plant">
        <title>Genomic evolution and insights into agronomic trait innovations of Sesamum species.</title>
        <authorList>
            <person name="Miao H."/>
            <person name="Wang L."/>
            <person name="Qu L."/>
            <person name="Liu H."/>
            <person name="Sun Y."/>
            <person name="Le M."/>
            <person name="Wang Q."/>
            <person name="Wei S."/>
            <person name="Zheng Y."/>
            <person name="Lin W."/>
            <person name="Duan Y."/>
            <person name="Cao H."/>
            <person name="Xiong S."/>
            <person name="Wang X."/>
            <person name="Wei L."/>
            <person name="Li C."/>
            <person name="Ma Q."/>
            <person name="Ju M."/>
            <person name="Zhao R."/>
            <person name="Li G."/>
            <person name="Mu C."/>
            <person name="Tian Q."/>
            <person name="Mei H."/>
            <person name="Zhang T."/>
            <person name="Gao T."/>
            <person name="Zhang H."/>
        </authorList>
    </citation>
    <scope>NUCLEOTIDE SEQUENCE</scope>
    <source>
        <strain evidence="2">3651</strain>
    </source>
</reference>
<organism evidence="2 3">
    <name type="scientific">Sesamum alatum</name>
    <dbReference type="NCBI Taxonomy" id="300844"/>
    <lineage>
        <taxon>Eukaryota</taxon>
        <taxon>Viridiplantae</taxon>
        <taxon>Streptophyta</taxon>
        <taxon>Embryophyta</taxon>
        <taxon>Tracheophyta</taxon>
        <taxon>Spermatophyta</taxon>
        <taxon>Magnoliopsida</taxon>
        <taxon>eudicotyledons</taxon>
        <taxon>Gunneridae</taxon>
        <taxon>Pentapetalae</taxon>
        <taxon>asterids</taxon>
        <taxon>lamiids</taxon>
        <taxon>Lamiales</taxon>
        <taxon>Pedaliaceae</taxon>
        <taxon>Sesamum</taxon>
    </lineage>
</organism>
<reference evidence="2" key="1">
    <citation type="submission" date="2020-06" db="EMBL/GenBank/DDBJ databases">
        <authorList>
            <person name="Li T."/>
            <person name="Hu X."/>
            <person name="Zhang T."/>
            <person name="Song X."/>
            <person name="Zhang H."/>
            <person name="Dai N."/>
            <person name="Sheng W."/>
            <person name="Hou X."/>
            <person name="Wei L."/>
        </authorList>
    </citation>
    <scope>NUCLEOTIDE SEQUENCE</scope>
    <source>
        <strain evidence="2">3651</strain>
        <tissue evidence="2">Leaf</tissue>
    </source>
</reference>
<dbReference type="Proteomes" id="UP001293254">
    <property type="component" value="Unassembled WGS sequence"/>
</dbReference>